<keyword evidence="4" id="KW-1185">Reference proteome</keyword>
<evidence type="ECO:0000259" key="2">
    <source>
        <dbReference type="Pfam" id="PF03787"/>
    </source>
</evidence>
<proteinExistence type="predicted"/>
<dbReference type="Proteomes" id="UP001301728">
    <property type="component" value="Unassembled WGS sequence"/>
</dbReference>
<sequence>MYSKGYGIIETLAPLQVGATAGEETGNLNLIYRDQFTQTGIVPGSSIRGRLRADMFARTGDKNQTDDWYGRASEKNRQENHFYESVIKIEYASIVWLPVFCPGQPIVWVSCPRLLERYQRIIGCEEKAPDPYTSSKTLKARKLKKPKGEDKEVLFFNLGFLTIKTPNKDLSSWFPGEEKQYPAVVVDNNDMGMIHDMALYRQSRVALEPGEKVASNKAFFNEEALPEGTILIFPIAIKYRPEKDWKDWHPLEKDKEGDIYLGGLESIGFGHCSVKIKKLEEEK</sequence>
<feature type="domain" description="CRISPR type III-associated protein" evidence="2">
    <location>
        <begin position="9"/>
        <end position="272"/>
    </location>
</feature>
<keyword evidence="1" id="KW-0051">Antiviral defense</keyword>
<accession>A0ABU5TV85</accession>
<evidence type="ECO:0000313" key="4">
    <source>
        <dbReference type="Proteomes" id="UP001301728"/>
    </source>
</evidence>
<dbReference type="Pfam" id="PF03787">
    <property type="entry name" value="RAMPs"/>
    <property type="match status" value="1"/>
</dbReference>
<protein>
    <submittedName>
        <fullName evidence="3">RAMP superfamily CRISPR-associated protein</fullName>
    </submittedName>
</protein>
<gene>
    <name evidence="3" type="ORF">VB854_07630</name>
</gene>
<organism evidence="3 4">
    <name type="scientific">Limnoraphis robusta CCNP1315</name>
    <dbReference type="NCBI Taxonomy" id="3110306"/>
    <lineage>
        <taxon>Bacteria</taxon>
        <taxon>Bacillati</taxon>
        <taxon>Cyanobacteriota</taxon>
        <taxon>Cyanophyceae</taxon>
        <taxon>Oscillatoriophycideae</taxon>
        <taxon>Oscillatoriales</taxon>
        <taxon>Sirenicapillariaceae</taxon>
        <taxon>Limnoraphis</taxon>
    </lineage>
</organism>
<dbReference type="InterPro" id="IPR005537">
    <property type="entry name" value="RAMP_III_fam"/>
</dbReference>
<dbReference type="EMBL" id="JAYGHT010000016">
    <property type="protein sequence ID" value="MEA5518816.1"/>
    <property type="molecule type" value="Genomic_DNA"/>
</dbReference>
<dbReference type="PANTHER" id="PTHR36700">
    <property type="entry name" value="CRISPR SYSTEM CMR SUBUNIT CMR4"/>
    <property type="match status" value="1"/>
</dbReference>
<name>A0ABU5TV85_9CYAN</name>
<dbReference type="PANTHER" id="PTHR36700:SF1">
    <property type="entry name" value="CRISPR SYSTEM CMR SUBUNIT CMR4"/>
    <property type="match status" value="1"/>
</dbReference>
<evidence type="ECO:0000313" key="3">
    <source>
        <dbReference type="EMBL" id="MEA5518816.1"/>
    </source>
</evidence>
<comment type="caution">
    <text evidence="3">The sequence shown here is derived from an EMBL/GenBank/DDBJ whole genome shotgun (WGS) entry which is preliminary data.</text>
</comment>
<evidence type="ECO:0000256" key="1">
    <source>
        <dbReference type="ARBA" id="ARBA00023118"/>
    </source>
</evidence>
<dbReference type="RefSeq" id="WP_323276047.1">
    <property type="nucleotide sequence ID" value="NZ_JAYGHT010000016.1"/>
</dbReference>
<dbReference type="InterPro" id="IPR013410">
    <property type="entry name" value="CRISPR-assoc_RAMP_Cmr4"/>
</dbReference>
<reference evidence="3 4" key="1">
    <citation type="submission" date="2023-12" db="EMBL/GenBank/DDBJ databases">
        <title>Baltic Sea Cyanobacteria.</title>
        <authorList>
            <person name="Delbaje E."/>
            <person name="Fewer D.P."/>
            <person name="Shishido T.K."/>
        </authorList>
    </citation>
    <scope>NUCLEOTIDE SEQUENCE [LARGE SCALE GENOMIC DNA]</scope>
    <source>
        <strain evidence="3 4">CCNP 1315</strain>
    </source>
</reference>